<dbReference type="Pfam" id="PF00999">
    <property type="entry name" value="Na_H_Exchanger"/>
    <property type="match status" value="1"/>
</dbReference>
<sequence>MEYALGAVAALVTIVLVARFAPKLGVAAPLILIVVGTLFSFVPFAPSIEVDPEWILVGVLPPLLYSAAVNVPLMDFRRNLKAITGLSVVLVILSTAVSGYLLYLIFPDLNLAAAFALGAVISPPDAVAATSIGKRVGLPGRLVTMLEGESLVNDASALVLLRSAIAATAGAVSFWGVVGDFLFAVVVAIGVGIVIGFATVAVRSHLDNPVLTTSISFAVPFIAYLPAEELGASGVLSVVVAGLVTGHRSATRFTAQDRISERLNWRTVQFILENGVFLLIGTEVATLVAEVENDDLGVGSAVLIGLLMTVVLIVVRFAFMVPLIGILRRDARRARVRGVYLDQALDRLRDVPAQDARTRERASRIGRMLARRRADVDSLTAEGLGWRGGVVLGWAGMRGVVTLAAAQTLPRDLPYRPQLILVAVTVAIATLLLQGGTLPALVSRLGITGASAERERADLAALLDEISSTGLATVSDTALEGEEPVDPAILERVRSESVLRAAAVRDTGEDGGPHDVYVRLRRRVIEAERAALIEARSLGVHRSRSLTDAEHLLDQEEARLFRRDSRH</sequence>
<feature type="transmembrane region" description="Helical" evidence="10">
    <location>
        <begin position="233"/>
        <end position="250"/>
    </location>
</feature>
<evidence type="ECO:0000256" key="6">
    <source>
        <dbReference type="ARBA" id="ARBA00023053"/>
    </source>
</evidence>
<evidence type="ECO:0000256" key="5">
    <source>
        <dbReference type="ARBA" id="ARBA00022989"/>
    </source>
</evidence>
<comment type="subcellular location">
    <subcellularLocation>
        <location evidence="1">Cell membrane</location>
        <topology evidence="1">Multi-pass membrane protein</topology>
    </subcellularLocation>
</comment>
<feature type="domain" description="Cation/H+ exchanger transmembrane" evidence="11">
    <location>
        <begin position="14"/>
        <end position="442"/>
    </location>
</feature>
<evidence type="ECO:0000256" key="10">
    <source>
        <dbReference type="SAM" id="Phobius"/>
    </source>
</evidence>
<keyword evidence="5 10" id="KW-1133">Transmembrane helix</keyword>
<feature type="transmembrane region" description="Helical" evidence="10">
    <location>
        <begin position="29"/>
        <end position="48"/>
    </location>
</feature>
<dbReference type="InterPro" id="IPR018422">
    <property type="entry name" value="Cation/H_exchanger_CPA1"/>
</dbReference>
<evidence type="ECO:0000313" key="13">
    <source>
        <dbReference type="Proteomes" id="UP000419743"/>
    </source>
</evidence>
<evidence type="ECO:0000256" key="1">
    <source>
        <dbReference type="ARBA" id="ARBA00004651"/>
    </source>
</evidence>
<dbReference type="InterPro" id="IPR006153">
    <property type="entry name" value="Cation/H_exchanger_TM"/>
</dbReference>
<accession>A0A7M4DKT9</accession>
<organism evidence="12 13">
    <name type="scientific">Occultella aeris</name>
    <dbReference type="NCBI Taxonomy" id="2761496"/>
    <lineage>
        <taxon>Bacteria</taxon>
        <taxon>Bacillati</taxon>
        <taxon>Actinomycetota</taxon>
        <taxon>Actinomycetes</taxon>
        <taxon>Micrococcales</taxon>
        <taxon>Ruaniaceae</taxon>
        <taxon>Occultella</taxon>
    </lineage>
</organism>
<evidence type="ECO:0000256" key="2">
    <source>
        <dbReference type="ARBA" id="ARBA00022448"/>
    </source>
</evidence>
<keyword evidence="7" id="KW-0406">Ion transport</keyword>
<evidence type="ECO:0000259" key="11">
    <source>
        <dbReference type="Pfam" id="PF00999"/>
    </source>
</evidence>
<dbReference type="Proteomes" id="UP000419743">
    <property type="component" value="Unassembled WGS sequence"/>
</dbReference>
<dbReference type="GO" id="GO:0005886">
    <property type="term" value="C:plasma membrane"/>
    <property type="evidence" value="ECO:0007669"/>
    <property type="project" value="UniProtKB-SubCell"/>
</dbReference>
<name>A0A7M4DKT9_9MICO</name>
<comment type="caution">
    <text evidence="12">The sequence shown here is derived from an EMBL/GenBank/DDBJ whole genome shotgun (WGS) entry which is preliminary data.</text>
</comment>
<dbReference type="RefSeq" id="WP_156741488.1">
    <property type="nucleotide sequence ID" value="NZ_CACRYJ010000039.1"/>
</dbReference>
<keyword evidence="4 10" id="KW-0812">Transmembrane</keyword>
<feature type="transmembrane region" description="Helical" evidence="10">
    <location>
        <begin position="270"/>
        <end position="289"/>
    </location>
</feature>
<keyword evidence="2" id="KW-0813">Transport</keyword>
<evidence type="ECO:0000256" key="4">
    <source>
        <dbReference type="ARBA" id="ARBA00022692"/>
    </source>
</evidence>
<evidence type="ECO:0000256" key="8">
    <source>
        <dbReference type="ARBA" id="ARBA00023136"/>
    </source>
</evidence>
<evidence type="ECO:0000256" key="7">
    <source>
        <dbReference type="ARBA" id="ARBA00023065"/>
    </source>
</evidence>
<dbReference type="GO" id="GO:0015385">
    <property type="term" value="F:sodium:proton antiporter activity"/>
    <property type="evidence" value="ECO:0007669"/>
    <property type="project" value="InterPro"/>
</dbReference>
<dbReference type="EMBL" id="CACRYJ010000039">
    <property type="protein sequence ID" value="VZO37811.1"/>
    <property type="molecule type" value="Genomic_DNA"/>
</dbReference>
<proteinExistence type="predicted"/>
<feature type="transmembrane region" description="Helical" evidence="10">
    <location>
        <begin position="54"/>
        <end position="73"/>
    </location>
</feature>
<gene>
    <name evidence="12" type="primary">nhaK</name>
    <name evidence="12" type="ORF">HALOF300_02754</name>
</gene>
<keyword evidence="6" id="KW-0915">Sodium</keyword>
<feature type="transmembrane region" description="Helical" evidence="10">
    <location>
        <begin position="85"/>
        <end position="106"/>
    </location>
</feature>
<evidence type="ECO:0000256" key="9">
    <source>
        <dbReference type="ARBA" id="ARBA00023201"/>
    </source>
</evidence>
<keyword evidence="9" id="KW-0739">Sodium transport</keyword>
<keyword evidence="8 10" id="KW-0472">Membrane</keyword>
<keyword evidence="3" id="KW-1003">Cell membrane</keyword>
<feature type="transmembrane region" description="Helical" evidence="10">
    <location>
        <begin position="151"/>
        <end position="175"/>
    </location>
</feature>
<feature type="transmembrane region" description="Helical" evidence="10">
    <location>
        <begin position="181"/>
        <end position="202"/>
    </location>
</feature>
<protein>
    <submittedName>
        <fullName evidence="12">Sodium, potassium, lithium and rubidium/H(+) antiporter</fullName>
    </submittedName>
</protein>
<dbReference type="AlphaFoldDB" id="A0A7M4DKT9"/>
<dbReference type="GO" id="GO:0015386">
    <property type="term" value="F:potassium:proton antiporter activity"/>
    <property type="evidence" value="ECO:0007669"/>
    <property type="project" value="TreeGrafter"/>
</dbReference>
<evidence type="ECO:0000313" key="12">
    <source>
        <dbReference type="EMBL" id="VZO37811.1"/>
    </source>
</evidence>
<evidence type="ECO:0000256" key="3">
    <source>
        <dbReference type="ARBA" id="ARBA00022475"/>
    </source>
</evidence>
<feature type="transmembrane region" description="Helical" evidence="10">
    <location>
        <begin position="419"/>
        <end position="442"/>
    </location>
</feature>
<keyword evidence="13" id="KW-1185">Reference proteome</keyword>
<dbReference type="GO" id="GO:0051453">
    <property type="term" value="P:regulation of intracellular pH"/>
    <property type="evidence" value="ECO:0007669"/>
    <property type="project" value="TreeGrafter"/>
</dbReference>
<feature type="transmembrane region" description="Helical" evidence="10">
    <location>
        <begin position="301"/>
        <end position="327"/>
    </location>
</feature>
<dbReference type="PANTHER" id="PTHR10110:SF86">
    <property type="entry name" value="SODIUM_HYDROGEN EXCHANGER 7"/>
    <property type="match status" value="1"/>
</dbReference>
<feature type="transmembrane region" description="Helical" evidence="10">
    <location>
        <begin position="6"/>
        <end position="22"/>
    </location>
</feature>
<dbReference type="Gene3D" id="6.10.140.1330">
    <property type="match status" value="1"/>
</dbReference>
<dbReference type="GO" id="GO:0098719">
    <property type="term" value="P:sodium ion import across plasma membrane"/>
    <property type="evidence" value="ECO:0007669"/>
    <property type="project" value="TreeGrafter"/>
</dbReference>
<dbReference type="PANTHER" id="PTHR10110">
    <property type="entry name" value="SODIUM/HYDROGEN EXCHANGER"/>
    <property type="match status" value="1"/>
</dbReference>
<reference evidence="12 13" key="1">
    <citation type="submission" date="2019-11" db="EMBL/GenBank/DDBJ databases">
        <authorList>
            <person name="Criscuolo A."/>
        </authorList>
    </citation>
    <scope>NUCLEOTIDE SEQUENCE [LARGE SCALE GENOMIC DNA]</scope>
    <source>
        <strain evidence="12">CIP111667</strain>
    </source>
</reference>